<evidence type="ECO:0000256" key="1">
    <source>
        <dbReference type="ARBA" id="ARBA00004173"/>
    </source>
</evidence>
<dbReference type="PANTHER" id="PTHR13274">
    <property type="entry name" value="MITOCHONDRIAL RIBOSOMAL PROTEIN S25"/>
    <property type="match status" value="1"/>
</dbReference>
<dbReference type="InterPro" id="IPR036249">
    <property type="entry name" value="Thioredoxin-like_sf"/>
</dbReference>
<evidence type="ECO:0000256" key="3">
    <source>
        <dbReference type="ARBA" id="ARBA00023128"/>
    </source>
</evidence>
<dbReference type="GO" id="GO:0005840">
    <property type="term" value="C:ribosome"/>
    <property type="evidence" value="ECO:0007669"/>
    <property type="project" value="UniProtKB-KW"/>
</dbReference>
<dbReference type="EMBL" id="KN818274">
    <property type="protein sequence ID" value="KIL62204.1"/>
    <property type="molecule type" value="Genomic_DNA"/>
</dbReference>
<dbReference type="InterPro" id="IPR007741">
    <property type="entry name" value="Ribosomal_mL43/mS25/NADH_DH"/>
</dbReference>
<evidence type="ECO:0000259" key="6">
    <source>
        <dbReference type="SMART" id="SM00916"/>
    </source>
</evidence>
<accession>A0A0C2T6I4</accession>
<evidence type="ECO:0000313" key="7">
    <source>
        <dbReference type="EMBL" id="KIL62204.1"/>
    </source>
</evidence>
<evidence type="ECO:0000256" key="4">
    <source>
        <dbReference type="ARBA" id="ARBA00023274"/>
    </source>
</evidence>
<proteinExistence type="predicted"/>
<dbReference type="PANTHER" id="PTHR13274:SF2">
    <property type="entry name" value="SMALL RIBOSOMAL SUBUNIT PROTEIN MS25"/>
    <property type="match status" value="1"/>
</dbReference>
<feature type="region of interest" description="Disordered" evidence="5">
    <location>
        <begin position="144"/>
        <end position="187"/>
    </location>
</feature>
<dbReference type="InterPro" id="IPR040049">
    <property type="entry name" value="Ribosomal_mS25/mL61"/>
</dbReference>
<dbReference type="GO" id="GO:1990904">
    <property type="term" value="C:ribonucleoprotein complex"/>
    <property type="evidence" value="ECO:0007669"/>
    <property type="project" value="UniProtKB-KW"/>
</dbReference>
<evidence type="ECO:0000256" key="5">
    <source>
        <dbReference type="SAM" id="MobiDB-lite"/>
    </source>
</evidence>
<name>A0A0C2T6I4_AMAMK</name>
<keyword evidence="2" id="KW-0689">Ribosomal protein</keyword>
<reference evidence="7 8" key="1">
    <citation type="submission" date="2014-04" db="EMBL/GenBank/DDBJ databases">
        <title>Evolutionary Origins and Diversification of the Mycorrhizal Mutualists.</title>
        <authorList>
            <consortium name="DOE Joint Genome Institute"/>
            <consortium name="Mycorrhizal Genomics Consortium"/>
            <person name="Kohler A."/>
            <person name="Kuo A."/>
            <person name="Nagy L.G."/>
            <person name="Floudas D."/>
            <person name="Copeland A."/>
            <person name="Barry K.W."/>
            <person name="Cichocki N."/>
            <person name="Veneault-Fourrey C."/>
            <person name="LaButti K."/>
            <person name="Lindquist E.A."/>
            <person name="Lipzen A."/>
            <person name="Lundell T."/>
            <person name="Morin E."/>
            <person name="Murat C."/>
            <person name="Riley R."/>
            <person name="Ohm R."/>
            <person name="Sun H."/>
            <person name="Tunlid A."/>
            <person name="Henrissat B."/>
            <person name="Grigoriev I.V."/>
            <person name="Hibbett D.S."/>
            <person name="Martin F."/>
        </authorList>
    </citation>
    <scope>NUCLEOTIDE SEQUENCE [LARGE SCALE GENOMIC DNA]</scope>
    <source>
        <strain evidence="7 8">Koide BX008</strain>
    </source>
</reference>
<protein>
    <recommendedName>
        <fullName evidence="6">Ribosomal protein/NADH dehydrogenase domain-containing protein</fullName>
    </recommendedName>
</protein>
<dbReference type="SUPFAM" id="SSF52833">
    <property type="entry name" value="Thioredoxin-like"/>
    <property type="match status" value="1"/>
</dbReference>
<dbReference type="GO" id="GO:0005739">
    <property type="term" value="C:mitochondrion"/>
    <property type="evidence" value="ECO:0007669"/>
    <property type="project" value="UniProtKB-SubCell"/>
</dbReference>
<gene>
    <name evidence="7" type="ORF">M378DRAFT_166052</name>
</gene>
<keyword evidence="3" id="KW-0496">Mitochondrion</keyword>
<dbReference type="InParanoid" id="A0A0C2T6I4"/>
<dbReference type="SMART" id="SM00916">
    <property type="entry name" value="L51_S25_CI-B8"/>
    <property type="match status" value="1"/>
</dbReference>
<feature type="compositionally biased region" description="Low complexity" evidence="5">
    <location>
        <begin position="168"/>
        <end position="187"/>
    </location>
</feature>
<evidence type="ECO:0000256" key="2">
    <source>
        <dbReference type="ARBA" id="ARBA00022980"/>
    </source>
</evidence>
<dbReference type="GO" id="GO:0003735">
    <property type="term" value="F:structural constituent of ribosome"/>
    <property type="evidence" value="ECO:0007669"/>
    <property type="project" value="InterPro"/>
</dbReference>
<keyword evidence="4" id="KW-0687">Ribonucleoprotein</keyword>
<sequence length="187" mass="20753">MSKLQLGPSRLSQILVNLNARPRLTLDSVKSLKVAYAFQNDHFGARHFVKEQLPRVRYANPALDIQIEKLRKSPQETWRSELKVEFINGPIEIIDMHGKWSTTILKELMDMAGGDLWAQWKSQARASDQPIIPGEVNQDFLKKKSATTGGLQGTPKAKQDSMAQQKGSTHTSPAPSTSTTTTQTVAA</sequence>
<dbReference type="HOGENOM" id="CLU_103441_1_0_1"/>
<feature type="domain" description="Ribosomal protein/NADH dehydrogenase" evidence="6">
    <location>
        <begin position="37"/>
        <end position="115"/>
    </location>
</feature>
<keyword evidence="8" id="KW-1185">Reference proteome</keyword>
<dbReference type="AlphaFoldDB" id="A0A0C2T6I4"/>
<evidence type="ECO:0000313" key="8">
    <source>
        <dbReference type="Proteomes" id="UP000054549"/>
    </source>
</evidence>
<organism evidence="7 8">
    <name type="scientific">Amanita muscaria (strain Koide BX008)</name>
    <dbReference type="NCBI Taxonomy" id="946122"/>
    <lineage>
        <taxon>Eukaryota</taxon>
        <taxon>Fungi</taxon>
        <taxon>Dikarya</taxon>
        <taxon>Basidiomycota</taxon>
        <taxon>Agaricomycotina</taxon>
        <taxon>Agaricomycetes</taxon>
        <taxon>Agaricomycetidae</taxon>
        <taxon>Agaricales</taxon>
        <taxon>Pluteineae</taxon>
        <taxon>Amanitaceae</taxon>
        <taxon>Amanita</taxon>
    </lineage>
</organism>
<dbReference type="OrthoDB" id="1696305at2759"/>
<dbReference type="STRING" id="946122.A0A0C2T6I4"/>
<comment type="subcellular location">
    <subcellularLocation>
        <location evidence="1">Mitochondrion</location>
    </subcellularLocation>
</comment>
<dbReference type="Proteomes" id="UP000054549">
    <property type="component" value="Unassembled WGS sequence"/>
</dbReference>